<proteinExistence type="predicted"/>
<keyword evidence="4" id="KW-1185">Reference proteome</keyword>
<comment type="caution">
    <text evidence="3">The sequence shown here is derived from an EMBL/GenBank/DDBJ whole genome shotgun (WGS) entry which is preliminary data.</text>
</comment>
<dbReference type="InterPro" id="IPR012184">
    <property type="entry name" value="Bifunc_Mopterin-bd"/>
</dbReference>
<sequence>MIFGEVPVVDALDAVLAHSVSHSGGRFPKGHVLSSGDLEILAQSGVQQVVIARLEPGDIGEDEAAELIASAIPGAYLRRSPAATGRVNLYATESGLFCANRSVVDTLNRIDPAITLACLADRAPVQAGDMVATVKIIPLAVAGDKVEQARSALALEAPFVIKPFRSHNVTLIATELPSLKPSTMDKTRKILEQRLSLSASPLANEVRVAHAPQAVASAISETMAAASDRPKLIVVFGASAVVDAADVIPAAIELAGGEVEQVGLPVDPGNLLVLGRIGAVPVVGAPGCARSPKENGFDWVLNRLLAGEYPDRFELTGLGVGGLLMEIPTRPRPREEGQAERQALKVGALLMAAGQARRMGHAGHKLLAEFSGKPLVRDRAEMLLKSQARPVLAVTGHRRVQIDEALADLDIVREFNPLFTEGMGSSLASGFASEVLRDLDGVLVMLADMPAVTAEHIDALLRAFQENGGGVIVRACGHGKRGNPIILPKALFDKVRRLEGDVGARALIEGSGLAIIEVEIGDAAHIDVDTPDAVVAAGGRLQE</sequence>
<reference evidence="3" key="2">
    <citation type="submission" date="2023-07" db="EMBL/GenBank/DDBJ databases">
        <authorList>
            <person name="Sun H."/>
        </authorList>
    </citation>
    <scope>NUCLEOTIDE SEQUENCE</scope>
    <source>
        <strain evidence="3">05753</strain>
    </source>
</reference>
<protein>
    <submittedName>
        <fullName evidence="3">Molybdopterin-binding/glycosyltransferase family 2 protein</fullName>
    </submittedName>
</protein>
<dbReference type="CDD" id="cd03522">
    <property type="entry name" value="MoeA_like"/>
    <property type="match status" value="1"/>
</dbReference>
<evidence type="ECO:0000313" key="4">
    <source>
        <dbReference type="Proteomes" id="UP001169006"/>
    </source>
</evidence>
<dbReference type="EMBL" id="JAUKWQ010000018">
    <property type="protein sequence ID" value="MDO1585622.1"/>
    <property type="molecule type" value="Genomic_DNA"/>
</dbReference>
<dbReference type="PIRSF" id="PIRSF036626">
    <property type="entry name" value="MPTBd_MobAlike"/>
    <property type="match status" value="1"/>
</dbReference>
<accession>A0ABT8T939</accession>
<keyword evidence="1" id="KW-0460">Magnesium</keyword>
<name>A0ABT8T939_9HYPH</name>
<evidence type="ECO:0000313" key="3">
    <source>
        <dbReference type="EMBL" id="MDO1585622.1"/>
    </source>
</evidence>
<feature type="domain" description="MobA-like NTP transferase" evidence="2">
    <location>
        <begin position="348"/>
        <end position="509"/>
    </location>
</feature>
<evidence type="ECO:0000256" key="1">
    <source>
        <dbReference type="ARBA" id="ARBA00022842"/>
    </source>
</evidence>
<dbReference type="Proteomes" id="UP001169006">
    <property type="component" value="Unassembled WGS sequence"/>
</dbReference>
<evidence type="ECO:0000259" key="2">
    <source>
        <dbReference type="Pfam" id="PF12804"/>
    </source>
</evidence>
<dbReference type="Gene3D" id="3.40.980.10">
    <property type="entry name" value="MoaB/Mog-like domain"/>
    <property type="match status" value="1"/>
</dbReference>
<dbReference type="SUPFAM" id="SSF53448">
    <property type="entry name" value="Nucleotide-diphospho-sugar transferases"/>
    <property type="match status" value="1"/>
</dbReference>
<reference evidence="3" key="1">
    <citation type="journal article" date="2015" name="Int. J. Syst. Evol. Microbiol.">
        <title>Rhizobium oryzicola sp. nov., potential plant-growth-promoting endophytic bacteria isolated from rice roots.</title>
        <authorList>
            <person name="Zhang X.X."/>
            <person name="Gao J.S."/>
            <person name="Cao Y.H."/>
            <person name="Sheirdil R.A."/>
            <person name="Wang X.C."/>
            <person name="Zhang L."/>
        </authorList>
    </citation>
    <scope>NUCLEOTIDE SEQUENCE</scope>
    <source>
        <strain evidence="3">05753</strain>
    </source>
</reference>
<dbReference type="InterPro" id="IPR025877">
    <property type="entry name" value="MobA-like_NTP_Trfase"/>
</dbReference>
<dbReference type="SUPFAM" id="SSF53218">
    <property type="entry name" value="Molybdenum cofactor biosynthesis proteins"/>
    <property type="match status" value="1"/>
</dbReference>
<dbReference type="RefSeq" id="WP_302079887.1">
    <property type="nucleotide sequence ID" value="NZ_JAUKWQ010000018.1"/>
</dbReference>
<dbReference type="Pfam" id="PF12804">
    <property type="entry name" value="NTP_transf_3"/>
    <property type="match status" value="1"/>
</dbReference>
<dbReference type="PANTHER" id="PTHR43777">
    <property type="entry name" value="MOLYBDENUM COFACTOR CYTIDYLYLTRANSFERASE"/>
    <property type="match status" value="1"/>
</dbReference>
<organism evidence="3 4">
    <name type="scientific">Rhizobium oryzicola</name>
    <dbReference type="NCBI Taxonomy" id="1232668"/>
    <lineage>
        <taxon>Bacteria</taxon>
        <taxon>Pseudomonadati</taxon>
        <taxon>Pseudomonadota</taxon>
        <taxon>Alphaproteobacteria</taxon>
        <taxon>Hyphomicrobiales</taxon>
        <taxon>Rhizobiaceae</taxon>
        <taxon>Rhizobium/Agrobacterium group</taxon>
        <taxon>Rhizobium</taxon>
    </lineage>
</organism>
<dbReference type="PANTHER" id="PTHR43777:SF1">
    <property type="entry name" value="MOLYBDENUM COFACTOR CYTIDYLYLTRANSFERASE"/>
    <property type="match status" value="1"/>
</dbReference>
<dbReference type="InterPro" id="IPR036425">
    <property type="entry name" value="MoaB/Mog-like_dom_sf"/>
</dbReference>
<dbReference type="Gene3D" id="3.90.550.10">
    <property type="entry name" value="Spore Coat Polysaccharide Biosynthesis Protein SpsA, Chain A"/>
    <property type="match status" value="1"/>
</dbReference>
<dbReference type="InterPro" id="IPR029044">
    <property type="entry name" value="Nucleotide-diphossugar_trans"/>
</dbReference>
<dbReference type="CDD" id="cd04182">
    <property type="entry name" value="GT_2_like_f"/>
    <property type="match status" value="1"/>
</dbReference>
<gene>
    <name evidence="3" type="ORF">Q2T52_26340</name>
</gene>